<evidence type="ECO:0000256" key="1">
    <source>
        <dbReference type="ARBA" id="ARBA00007465"/>
    </source>
</evidence>
<gene>
    <name evidence="10" type="primary">RPS9</name>
    <name evidence="10" type="ORF">SO694_00054143</name>
</gene>
<feature type="region of interest" description="Disordered" evidence="8">
    <location>
        <begin position="168"/>
        <end position="196"/>
    </location>
</feature>
<evidence type="ECO:0000313" key="10">
    <source>
        <dbReference type="EMBL" id="KAK7241007.1"/>
    </source>
</evidence>
<dbReference type="InterPro" id="IPR036986">
    <property type="entry name" value="S4_RNA-bd_sf"/>
</dbReference>
<organism evidence="10 11">
    <name type="scientific">Aureococcus anophagefferens</name>
    <name type="common">Harmful bloom alga</name>
    <dbReference type="NCBI Taxonomy" id="44056"/>
    <lineage>
        <taxon>Eukaryota</taxon>
        <taxon>Sar</taxon>
        <taxon>Stramenopiles</taxon>
        <taxon>Ochrophyta</taxon>
        <taxon>Pelagophyceae</taxon>
        <taxon>Pelagomonadales</taxon>
        <taxon>Pelagomonadaceae</taxon>
        <taxon>Aureococcus</taxon>
    </lineage>
</organism>
<evidence type="ECO:0000313" key="11">
    <source>
        <dbReference type="Proteomes" id="UP001363151"/>
    </source>
</evidence>
<protein>
    <submittedName>
        <fullName evidence="10">Ribosomal protein S9</fullName>
    </submittedName>
</protein>
<dbReference type="Pfam" id="PF00163">
    <property type="entry name" value="Ribosomal_S4"/>
    <property type="match status" value="1"/>
</dbReference>
<dbReference type="SMART" id="SM01390">
    <property type="entry name" value="Ribosomal_S4"/>
    <property type="match status" value="1"/>
</dbReference>
<evidence type="ECO:0000256" key="3">
    <source>
        <dbReference type="ARBA" id="ARBA00022884"/>
    </source>
</evidence>
<dbReference type="Proteomes" id="UP001363151">
    <property type="component" value="Unassembled WGS sequence"/>
</dbReference>
<dbReference type="InterPro" id="IPR001912">
    <property type="entry name" value="Ribosomal_uS4_N"/>
</dbReference>
<name>A0ABR1FXN4_AURAN</name>
<keyword evidence="5 7" id="KW-0687">Ribonucleoprotein</keyword>
<evidence type="ECO:0000256" key="8">
    <source>
        <dbReference type="SAM" id="MobiDB-lite"/>
    </source>
</evidence>
<keyword evidence="4 7" id="KW-0689">Ribosomal protein</keyword>
<evidence type="ECO:0000256" key="5">
    <source>
        <dbReference type="ARBA" id="ARBA00023274"/>
    </source>
</evidence>
<dbReference type="InterPro" id="IPR018079">
    <property type="entry name" value="Ribosomal_uS4_CS"/>
</dbReference>
<dbReference type="NCBIfam" id="TIGR01018">
    <property type="entry name" value="uS4_arch"/>
    <property type="match status" value="1"/>
</dbReference>
<dbReference type="Pfam" id="PF01479">
    <property type="entry name" value="S4"/>
    <property type="match status" value="1"/>
</dbReference>
<dbReference type="InterPro" id="IPR005710">
    <property type="entry name" value="Ribosomal_uS4_euk/arc"/>
</dbReference>
<dbReference type="PANTHER" id="PTHR11831">
    <property type="entry name" value="30S 40S RIBOSOMAL PROTEIN"/>
    <property type="match status" value="1"/>
</dbReference>
<dbReference type="Gene3D" id="3.10.290.10">
    <property type="entry name" value="RNA-binding S4 domain"/>
    <property type="match status" value="1"/>
</dbReference>
<sequence>MPKTSFLRNYRKTSKTPRRPFEKERIDGELKLVGEYGLRCKRELWRTQLALAKLRKAARTLLTLDTKDPARMFEAPALLRRLQRYGLLDETELELDAVLQMTTQRLLERRLQTKVFKQGLAKSIHHARVLIKQRHIRVGKQVVNACRRSSAPRLEKHIDFAITSPYGQGRPGRVARKRAAAKAAAGGGGDAGEESD</sequence>
<keyword evidence="2 6" id="KW-0699">rRNA-binding</keyword>
<dbReference type="PROSITE" id="PS00632">
    <property type="entry name" value="RIBOSOMAL_S4"/>
    <property type="match status" value="1"/>
</dbReference>
<proteinExistence type="inferred from homology"/>
<evidence type="ECO:0000256" key="7">
    <source>
        <dbReference type="RuleBase" id="RU003699"/>
    </source>
</evidence>
<keyword evidence="3 6" id="KW-0694">RNA-binding</keyword>
<keyword evidence="11" id="KW-1185">Reference proteome</keyword>
<accession>A0ABR1FXN4</accession>
<dbReference type="InterPro" id="IPR022801">
    <property type="entry name" value="Ribosomal_uS4"/>
</dbReference>
<feature type="region of interest" description="Disordered" evidence="8">
    <location>
        <begin position="1"/>
        <end position="20"/>
    </location>
</feature>
<dbReference type="GO" id="GO:0005840">
    <property type="term" value="C:ribosome"/>
    <property type="evidence" value="ECO:0007669"/>
    <property type="project" value="UniProtKB-KW"/>
</dbReference>
<dbReference type="CDD" id="cd00165">
    <property type="entry name" value="S4"/>
    <property type="match status" value="1"/>
</dbReference>
<dbReference type="SUPFAM" id="SSF55174">
    <property type="entry name" value="Alpha-L RNA-binding motif"/>
    <property type="match status" value="1"/>
</dbReference>
<dbReference type="NCBIfam" id="NF003139">
    <property type="entry name" value="PRK04051.1"/>
    <property type="match status" value="1"/>
</dbReference>
<dbReference type="EMBL" id="JBBJCI010000207">
    <property type="protein sequence ID" value="KAK7241007.1"/>
    <property type="molecule type" value="Genomic_DNA"/>
</dbReference>
<dbReference type="PANTHER" id="PTHR11831:SF5">
    <property type="entry name" value="40S RIBOSOMAL PROTEIN S9"/>
    <property type="match status" value="1"/>
</dbReference>
<evidence type="ECO:0000256" key="2">
    <source>
        <dbReference type="ARBA" id="ARBA00022730"/>
    </source>
</evidence>
<comment type="similarity">
    <text evidence="1 7">Belongs to the universal ribosomal protein uS4 family.</text>
</comment>
<feature type="compositionally biased region" description="Basic residues" evidence="8">
    <location>
        <begin position="9"/>
        <end position="18"/>
    </location>
</feature>
<comment type="caution">
    <text evidence="10">The sequence shown here is derived from an EMBL/GenBank/DDBJ whole genome shotgun (WGS) entry which is preliminary data.</text>
</comment>
<dbReference type="InterPro" id="IPR002942">
    <property type="entry name" value="S4_RNA-bd"/>
</dbReference>
<evidence type="ECO:0000256" key="6">
    <source>
        <dbReference type="PROSITE-ProRule" id="PRU00182"/>
    </source>
</evidence>
<feature type="domain" description="Small ribosomal subunit protein uS4 N-terminal" evidence="9">
    <location>
        <begin position="8"/>
        <end position="108"/>
    </location>
</feature>
<evidence type="ECO:0000256" key="4">
    <source>
        <dbReference type="ARBA" id="ARBA00022980"/>
    </source>
</evidence>
<reference evidence="10 11" key="1">
    <citation type="submission" date="2024-03" db="EMBL/GenBank/DDBJ databases">
        <title>Aureococcus anophagefferens CCMP1851 and Kratosvirus quantuckense: Draft genome of a second virus-susceptible host strain in the model system.</title>
        <authorList>
            <person name="Chase E."/>
            <person name="Truchon A.R."/>
            <person name="Schepens W."/>
            <person name="Wilhelm S.W."/>
        </authorList>
    </citation>
    <scope>NUCLEOTIDE SEQUENCE [LARGE SCALE GENOMIC DNA]</scope>
    <source>
        <strain evidence="10 11">CCMP1851</strain>
    </source>
</reference>
<evidence type="ECO:0000259" key="9">
    <source>
        <dbReference type="SMART" id="SM01390"/>
    </source>
</evidence>
<dbReference type="PROSITE" id="PS50889">
    <property type="entry name" value="S4"/>
    <property type="match status" value="1"/>
</dbReference>